<gene>
    <name evidence="2" type="ORF">SBA1_190084</name>
</gene>
<dbReference type="EMBL" id="OMOD01000101">
    <property type="protein sequence ID" value="SPF37958.1"/>
    <property type="molecule type" value="Genomic_DNA"/>
</dbReference>
<evidence type="ECO:0000313" key="2">
    <source>
        <dbReference type="EMBL" id="SPF37958.1"/>
    </source>
</evidence>
<evidence type="ECO:0000256" key="1">
    <source>
        <dbReference type="SAM" id="MobiDB-lite"/>
    </source>
</evidence>
<protein>
    <submittedName>
        <fullName evidence="2">Uncharacterized protein</fullName>
    </submittedName>
</protein>
<feature type="region of interest" description="Disordered" evidence="1">
    <location>
        <begin position="1"/>
        <end position="20"/>
    </location>
</feature>
<name>A0A2U3KEA3_9BACT</name>
<feature type="compositionally biased region" description="Basic and acidic residues" evidence="1">
    <location>
        <begin position="1"/>
        <end position="15"/>
    </location>
</feature>
<organism evidence="2 3">
    <name type="scientific">Candidatus Sulfotelmatobacter kueseliae</name>
    <dbReference type="NCBI Taxonomy" id="2042962"/>
    <lineage>
        <taxon>Bacteria</taxon>
        <taxon>Pseudomonadati</taxon>
        <taxon>Acidobacteriota</taxon>
        <taxon>Terriglobia</taxon>
        <taxon>Terriglobales</taxon>
        <taxon>Candidatus Korobacteraceae</taxon>
        <taxon>Candidatus Sulfotelmatobacter</taxon>
    </lineage>
</organism>
<dbReference type="Proteomes" id="UP000238701">
    <property type="component" value="Unassembled WGS sequence"/>
</dbReference>
<proteinExistence type="predicted"/>
<dbReference type="AlphaFoldDB" id="A0A2U3KEA3"/>
<reference evidence="3" key="1">
    <citation type="submission" date="2018-02" db="EMBL/GenBank/DDBJ databases">
        <authorList>
            <person name="Hausmann B."/>
        </authorList>
    </citation>
    <scope>NUCLEOTIDE SEQUENCE [LARGE SCALE GENOMIC DNA]</scope>
    <source>
        <strain evidence="3">Peat soil MAG SbA1</strain>
    </source>
</reference>
<evidence type="ECO:0000313" key="3">
    <source>
        <dbReference type="Proteomes" id="UP000238701"/>
    </source>
</evidence>
<accession>A0A2U3KEA3</accession>
<sequence>MRPSREKELPEEVSERTIISKKSGGAALSQITMVTVVCQRTEEWRGGEGAMVAPFSN</sequence>